<organism evidence="3 4">
    <name type="scientific">Mycolicibacterium thermoresistibile</name>
    <name type="common">Mycobacterium thermoresistibile</name>
    <dbReference type="NCBI Taxonomy" id="1797"/>
    <lineage>
        <taxon>Bacteria</taxon>
        <taxon>Bacillati</taxon>
        <taxon>Actinomycetota</taxon>
        <taxon>Actinomycetes</taxon>
        <taxon>Mycobacteriales</taxon>
        <taxon>Mycobacteriaceae</taxon>
        <taxon>Mycolicibacterium</taxon>
    </lineage>
</organism>
<dbReference type="HAMAP" id="MF_00226_B">
    <property type="entry name" value="CinA_B"/>
    <property type="match status" value="1"/>
</dbReference>
<evidence type="ECO:0000313" key="3">
    <source>
        <dbReference type="EMBL" id="GAT13315.1"/>
    </source>
</evidence>
<dbReference type="AlphaFoldDB" id="A0A117IL88"/>
<comment type="caution">
    <text evidence="3">The sequence shown here is derived from an EMBL/GenBank/DDBJ whole genome shotgun (WGS) entry which is preliminary data.</text>
</comment>
<dbReference type="RefSeq" id="WP_003927561.1">
    <property type="nucleotide sequence ID" value="NZ_BCTB01000002.1"/>
</dbReference>
<dbReference type="PIRSF" id="PIRSF006728">
    <property type="entry name" value="CinA"/>
    <property type="match status" value="1"/>
</dbReference>
<dbReference type="PANTHER" id="PTHR13939:SF0">
    <property type="entry name" value="NMN AMIDOHYDROLASE-LIKE PROTEIN YFAY"/>
    <property type="match status" value="1"/>
</dbReference>
<dbReference type="PANTHER" id="PTHR13939">
    <property type="entry name" value="NICOTINAMIDE-NUCLEOTIDE AMIDOHYDROLASE PNCC"/>
    <property type="match status" value="1"/>
</dbReference>
<dbReference type="OMA" id="TAPGMIW"/>
<dbReference type="InterPro" id="IPR050101">
    <property type="entry name" value="CinA"/>
</dbReference>
<dbReference type="STRING" id="1797.RMCT_0286"/>
<dbReference type="CDD" id="cd00885">
    <property type="entry name" value="cinA"/>
    <property type="match status" value="1"/>
</dbReference>
<sequence length="433" mass="45712">MSTRAGIVVTGTEVLTGRIQDQNGPWLADRLLELGVELAHVTICGDRPADLEAQLRFHADTGVDLLITTGGLGPTADDLTVETVARFCGRELMLDAVVEEKIAAILRTMMGRIGPNETGAGMTDFEAVRAANRKQAMVPAGATVLDPVGTAPGLVVAGTPTVVVLPGPPRELQPMWRRALTTAEVQRAIAGRTHYRQDTVRMFGLPESRLAETLRDARERIPGFDALEITTCLRRGEVEMVTRYEPAAAPSYAELVELLIERHPREVFSTDGALVDEQVAELLRGRRLAVAESCTAGLLAARLTERPGASAYLAGGVVAYANDAKTDLLEVAPALLESFGAVSEPVAEAMAAGVLRRFGADTAVAVTGIAGPGGGSPDKPVGTVCFAVLLDDGRKAARTVRLPGGRADVRERSTTVALHLLRRALLEAAPAGA</sequence>
<dbReference type="InterPro" id="IPR008136">
    <property type="entry name" value="CinA_C"/>
</dbReference>
<dbReference type="Gene3D" id="3.90.950.20">
    <property type="entry name" value="CinA-like"/>
    <property type="match status" value="1"/>
</dbReference>
<dbReference type="Gene3D" id="3.40.980.10">
    <property type="entry name" value="MoaB/Mog-like domain"/>
    <property type="match status" value="1"/>
</dbReference>
<dbReference type="SMART" id="SM00852">
    <property type="entry name" value="MoCF_biosynth"/>
    <property type="match status" value="1"/>
</dbReference>
<dbReference type="NCBIfam" id="TIGR00200">
    <property type="entry name" value="cinA_nterm"/>
    <property type="match status" value="1"/>
</dbReference>
<dbReference type="InterPro" id="IPR001453">
    <property type="entry name" value="MoaB/Mog_dom"/>
</dbReference>
<gene>
    <name evidence="3" type="ORF">RMCT_0286</name>
</gene>
<dbReference type="SUPFAM" id="SSF142433">
    <property type="entry name" value="CinA-like"/>
    <property type="match status" value="1"/>
</dbReference>
<reference evidence="3 4" key="1">
    <citation type="journal article" date="2016" name="Genome Announc.">
        <title>Draft Genome Sequences of Five Rapidly Growing Mycobacterium Species, M. thermoresistibile, M. fortuitum subsp. acetamidolyticum, M. canariasense, M. brisbanense, and M. novocastrense.</title>
        <authorList>
            <person name="Katahira K."/>
            <person name="Ogura Y."/>
            <person name="Gotoh Y."/>
            <person name="Hayashi T."/>
        </authorList>
    </citation>
    <scope>NUCLEOTIDE SEQUENCE [LARGE SCALE GENOMIC DNA]</scope>
    <source>
        <strain evidence="3 4">JCM6362</strain>
    </source>
</reference>
<comment type="similarity">
    <text evidence="1">Belongs to the CinA family.</text>
</comment>
<dbReference type="OrthoDB" id="1253990at2"/>
<dbReference type="NCBIfam" id="NF001813">
    <property type="entry name" value="PRK00549.1"/>
    <property type="match status" value="1"/>
</dbReference>
<dbReference type="NCBIfam" id="TIGR00199">
    <property type="entry name" value="PncC_domain"/>
    <property type="match status" value="1"/>
</dbReference>
<dbReference type="SUPFAM" id="SSF53218">
    <property type="entry name" value="Molybdenum cofactor biosynthesis proteins"/>
    <property type="match status" value="1"/>
</dbReference>
<dbReference type="Pfam" id="PF02464">
    <property type="entry name" value="CinA"/>
    <property type="match status" value="1"/>
</dbReference>
<accession>A0A117IL88</accession>
<dbReference type="InterPro" id="IPR036425">
    <property type="entry name" value="MoaB/Mog-like_dom_sf"/>
</dbReference>
<dbReference type="EMBL" id="BCTB01000002">
    <property type="protein sequence ID" value="GAT13315.1"/>
    <property type="molecule type" value="Genomic_DNA"/>
</dbReference>
<dbReference type="Proteomes" id="UP000069654">
    <property type="component" value="Unassembled WGS sequence"/>
</dbReference>
<protein>
    <recommendedName>
        <fullName evidence="1">CinA-like protein</fullName>
    </recommendedName>
</protein>
<dbReference type="Pfam" id="PF00994">
    <property type="entry name" value="MoCF_biosynth"/>
    <property type="match status" value="1"/>
</dbReference>
<evidence type="ECO:0000313" key="4">
    <source>
        <dbReference type="Proteomes" id="UP000069654"/>
    </source>
</evidence>
<feature type="domain" description="MoaB/Mog" evidence="2">
    <location>
        <begin position="6"/>
        <end position="187"/>
    </location>
</feature>
<evidence type="ECO:0000259" key="2">
    <source>
        <dbReference type="SMART" id="SM00852"/>
    </source>
</evidence>
<name>A0A117IL88_MYCTH</name>
<evidence type="ECO:0000256" key="1">
    <source>
        <dbReference type="HAMAP-Rule" id="MF_00226"/>
    </source>
</evidence>
<proteinExistence type="inferred from homology"/>
<reference evidence="4" key="2">
    <citation type="submission" date="2016-02" db="EMBL/GenBank/DDBJ databases">
        <title>Draft genome sequence of five rapidly growing Mycobacterium species.</title>
        <authorList>
            <person name="Katahira K."/>
            <person name="Gotou Y."/>
            <person name="Iida K."/>
            <person name="Ogura Y."/>
            <person name="Hayashi T."/>
        </authorList>
    </citation>
    <scope>NUCLEOTIDE SEQUENCE [LARGE SCALE GENOMIC DNA]</scope>
    <source>
        <strain evidence="4">JCM6362</strain>
    </source>
</reference>
<dbReference type="InterPro" id="IPR008135">
    <property type="entry name" value="Competence-induced_CinA"/>
</dbReference>
<dbReference type="InterPro" id="IPR036653">
    <property type="entry name" value="CinA-like_C"/>
</dbReference>